<dbReference type="GO" id="GO:0004519">
    <property type="term" value="F:endonuclease activity"/>
    <property type="evidence" value="ECO:0007669"/>
    <property type="project" value="UniProtKB-KW"/>
</dbReference>
<dbReference type="InterPro" id="IPR039537">
    <property type="entry name" value="Retrotran_Ty1/copia-like"/>
</dbReference>
<keyword evidence="14" id="KW-0695">RNA-directed DNA polymerase</keyword>
<dbReference type="SUPFAM" id="SSF53098">
    <property type="entry name" value="Ribonuclease H-like"/>
    <property type="match status" value="1"/>
</dbReference>
<comment type="catalytic activity">
    <reaction evidence="18">
        <text>DNA(n) + a 2'-deoxyribonucleoside 5'-triphosphate = DNA(n+1) + diphosphate</text>
        <dbReference type="Rhea" id="RHEA:22508"/>
        <dbReference type="Rhea" id="RHEA-COMP:17339"/>
        <dbReference type="Rhea" id="RHEA-COMP:17340"/>
        <dbReference type="ChEBI" id="CHEBI:33019"/>
        <dbReference type="ChEBI" id="CHEBI:61560"/>
        <dbReference type="ChEBI" id="CHEBI:173112"/>
        <dbReference type="EC" id="2.7.7.49"/>
    </reaction>
</comment>
<evidence type="ECO:0000256" key="19">
    <source>
        <dbReference type="ARBA" id="ARBA00049244"/>
    </source>
</evidence>
<keyword evidence="16" id="KW-0917">Virion maturation</keyword>
<dbReference type="GO" id="GO:0005524">
    <property type="term" value="F:ATP binding"/>
    <property type="evidence" value="ECO:0007669"/>
    <property type="project" value="UniProtKB-KW"/>
</dbReference>
<dbReference type="GO" id="GO:0006508">
    <property type="term" value="P:proteolysis"/>
    <property type="evidence" value="ECO:0007669"/>
    <property type="project" value="UniProtKB-KW"/>
</dbReference>
<keyword evidence="2" id="KW-0815">Transposition</keyword>
<dbReference type="PROSITE" id="PS50994">
    <property type="entry name" value="INTEGRASE"/>
    <property type="match status" value="1"/>
</dbReference>
<evidence type="ECO:0000256" key="9">
    <source>
        <dbReference type="ARBA" id="ARBA00022759"/>
    </source>
</evidence>
<comment type="function">
    <text evidence="1">The aspartyl protease (PR) mediates the proteolytic cleavages of the Gag and Gag-Pol polyproteins after assembly of the VLP.</text>
</comment>
<name>A0A8H7ZXN3_9FUNG</name>
<keyword evidence="9" id="KW-0255">Endonuclease</keyword>
<evidence type="ECO:0000256" key="11">
    <source>
        <dbReference type="ARBA" id="ARBA00022840"/>
    </source>
</evidence>
<keyword evidence="5" id="KW-0548">Nucleotidyltransferase</keyword>
<evidence type="ECO:0000256" key="3">
    <source>
        <dbReference type="ARBA" id="ARBA00022612"/>
    </source>
</evidence>
<accession>A0A8H7ZXN3</accession>
<dbReference type="GO" id="GO:0005634">
    <property type="term" value="C:nucleus"/>
    <property type="evidence" value="ECO:0007669"/>
    <property type="project" value="UniProtKB-ARBA"/>
</dbReference>
<evidence type="ECO:0000256" key="7">
    <source>
        <dbReference type="ARBA" id="ARBA00022723"/>
    </source>
</evidence>
<dbReference type="OrthoDB" id="3243429at2759"/>
<reference evidence="21 22" key="1">
    <citation type="journal article" name="Sci. Rep.">
        <title>Genome-scale phylogenetic analyses confirm Olpidium as the closest living zoosporic fungus to the non-flagellated, terrestrial fungi.</title>
        <authorList>
            <person name="Chang Y."/>
            <person name="Rochon D."/>
            <person name="Sekimoto S."/>
            <person name="Wang Y."/>
            <person name="Chovatia M."/>
            <person name="Sandor L."/>
            <person name="Salamov A."/>
            <person name="Grigoriev I.V."/>
            <person name="Stajich J.E."/>
            <person name="Spatafora J.W."/>
        </authorList>
    </citation>
    <scope>NUCLEOTIDE SEQUENCE [LARGE SCALE GENOMIC DNA]</scope>
    <source>
        <strain evidence="21">S191</strain>
    </source>
</reference>
<keyword evidence="6" id="KW-0540">Nuclease</keyword>
<dbReference type="InterPro" id="IPR025724">
    <property type="entry name" value="GAG-pre-integrase_dom"/>
</dbReference>
<evidence type="ECO:0000313" key="21">
    <source>
        <dbReference type="EMBL" id="KAG5461072.1"/>
    </source>
</evidence>
<dbReference type="GO" id="GO:0046872">
    <property type="term" value="F:metal ion binding"/>
    <property type="evidence" value="ECO:0007669"/>
    <property type="project" value="UniProtKB-KW"/>
</dbReference>
<comment type="catalytic activity">
    <reaction evidence="19">
        <text>DNA(n) + a 2'-deoxyribonucleoside 5'-triphosphate = DNA(n+1) + diphosphate</text>
        <dbReference type="Rhea" id="RHEA:22508"/>
        <dbReference type="Rhea" id="RHEA-COMP:17339"/>
        <dbReference type="Rhea" id="RHEA-COMP:17340"/>
        <dbReference type="ChEBI" id="CHEBI:33019"/>
        <dbReference type="ChEBI" id="CHEBI:61560"/>
        <dbReference type="ChEBI" id="CHEBI:173112"/>
        <dbReference type="EC" id="2.7.7.7"/>
    </reaction>
</comment>
<evidence type="ECO:0000256" key="15">
    <source>
        <dbReference type="ARBA" id="ARBA00022932"/>
    </source>
</evidence>
<evidence type="ECO:0000256" key="12">
    <source>
        <dbReference type="ARBA" id="ARBA00022842"/>
    </source>
</evidence>
<evidence type="ECO:0000313" key="22">
    <source>
        <dbReference type="Proteomes" id="UP000673691"/>
    </source>
</evidence>
<dbReference type="InterPro" id="IPR054722">
    <property type="entry name" value="PolX-like_BBD"/>
</dbReference>
<sequence>MLQEVPGDSAGDKTGDCAIKSTAFTMDSGATRHLIPNIKWFWDTKPSDKKVWTASKNNKSVTAEGTVEVRTTNANSLLLQDAMHTPTFRMPLFSIPVATYNGLDVLFKADGRAYVTHNGTIVATAIRNDRDRLFYLDASPATNDNDDGAMAAHEERGEYKKWHARLGHLEETNLRLLQQQSHEKIKAAHFNLPTKLCEPCQLGKQTRRPHPPSNANEEDDHTIHVDLTGPYLPSIPGNRYALTYVRPKRLARGYFLPTKAVSGTTSALLEFLPFAGKHGWTKRTHRSDRGGEFMGNKYVKMLRDRGIRIETIIRDTPQQNGVAERINRTLEDRARAVMIASKLPAKL</sequence>
<evidence type="ECO:0000256" key="6">
    <source>
        <dbReference type="ARBA" id="ARBA00022722"/>
    </source>
</evidence>
<gene>
    <name evidence="21" type="ORF">BJ554DRAFT_6793</name>
</gene>
<proteinExistence type="predicted"/>
<keyword evidence="7" id="KW-0479">Metal-binding</keyword>
<dbReference type="InterPro" id="IPR012337">
    <property type="entry name" value="RNaseH-like_sf"/>
</dbReference>
<dbReference type="InterPro" id="IPR036397">
    <property type="entry name" value="RNaseH_sf"/>
</dbReference>
<feature type="domain" description="Integrase catalytic" evidence="20">
    <location>
        <begin position="208"/>
        <end position="347"/>
    </location>
</feature>
<keyword evidence="10" id="KW-0378">Hydrolase</keyword>
<dbReference type="Pfam" id="PF13976">
    <property type="entry name" value="gag_pre-integrs"/>
    <property type="match status" value="1"/>
</dbReference>
<keyword evidence="12" id="KW-0460">Magnesium</keyword>
<comment type="caution">
    <text evidence="21">The sequence shown here is derived from an EMBL/GenBank/DDBJ whole genome shotgun (WGS) entry which is preliminary data.</text>
</comment>
<evidence type="ECO:0000256" key="10">
    <source>
        <dbReference type="ARBA" id="ARBA00022801"/>
    </source>
</evidence>
<evidence type="ECO:0000256" key="14">
    <source>
        <dbReference type="ARBA" id="ARBA00022918"/>
    </source>
</evidence>
<dbReference type="AlphaFoldDB" id="A0A8H7ZXN3"/>
<keyword evidence="3" id="KW-1188">Viral release from host cell</keyword>
<dbReference type="GO" id="GO:0032196">
    <property type="term" value="P:transposition"/>
    <property type="evidence" value="ECO:0007669"/>
    <property type="project" value="UniProtKB-KW"/>
</dbReference>
<keyword evidence="8" id="KW-0547">Nucleotide-binding</keyword>
<dbReference type="InterPro" id="IPR001584">
    <property type="entry name" value="Integrase_cat-core"/>
</dbReference>
<dbReference type="GO" id="GO:0015074">
    <property type="term" value="P:DNA integration"/>
    <property type="evidence" value="ECO:0007669"/>
    <property type="project" value="UniProtKB-KW"/>
</dbReference>
<keyword evidence="17" id="KW-0233">DNA recombination</keyword>
<protein>
    <submittedName>
        <fullName evidence="21">Ribonuclease H-like domain-containing protein</fullName>
    </submittedName>
</protein>
<dbReference type="GO" id="GO:0003964">
    <property type="term" value="F:RNA-directed DNA polymerase activity"/>
    <property type="evidence" value="ECO:0007669"/>
    <property type="project" value="UniProtKB-KW"/>
</dbReference>
<organism evidence="21 22">
    <name type="scientific">Olpidium bornovanus</name>
    <dbReference type="NCBI Taxonomy" id="278681"/>
    <lineage>
        <taxon>Eukaryota</taxon>
        <taxon>Fungi</taxon>
        <taxon>Fungi incertae sedis</taxon>
        <taxon>Olpidiomycota</taxon>
        <taxon>Olpidiomycotina</taxon>
        <taxon>Olpidiomycetes</taxon>
        <taxon>Olpidiales</taxon>
        <taxon>Olpidiaceae</taxon>
        <taxon>Olpidium</taxon>
    </lineage>
</organism>
<evidence type="ECO:0000256" key="4">
    <source>
        <dbReference type="ARBA" id="ARBA00022670"/>
    </source>
</evidence>
<dbReference type="Proteomes" id="UP000673691">
    <property type="component" value="Unassembled WGS sequence"/>
</dbReference>
<evidence type="ECO:0000256" key="1">
    <source>
        <dbReference type="ARBA" id="ARBA00002180"/>
    </source>
</evidence>
<evidence type="ECO:0000256" key="2">
    <source>
        <dbReference type="ARBA" id="ARBA00022578"/>
    </source>
</evidence>
<evidence type="ECO:0000256" key="5">
    <source>
        <dbReference type="ARBA" id="ARBA00022695"/>
    </source>
</evidence>
<keyword evidence="13" id="KW-0229">DNA integration</keyword>
<dbReference type="GO" id="GO:0003676">
    <property type="term" value="F:nucleic acid binding"/>
    <property type="evidence" value="ECO:0007669"/>
    <property type="project" value="InterPro"/>
</dbReference>
<keyword evidence="22" id="KW-1185">Reference proteome</keyword>
<evidence type="ECO:0000256" key="17">
    <source>
        <dbReference type="ARBA" id="ARBA00023172"/>
    </source>
</evidence>
<evidence type="ECO:0000259" key="20">
    <source>
        <dbReference type="PROSITE" id="PS50994"/>
    </source>
</evidence>
<dbReference type="PANTHER" id="PTHR42648:SF11">
    <property type="entry name" value="TRANSPOSON TY4-P GAG-POL POLYPROTEIN"/>
    <property type="match status" value="1"/>
</dbReference>
<dbReference type="Gene3D" id="3.30.420.10">
    <property type="entry name" value="Ribonuclease H-like superfamily/Ribonuclease H"/>
    <property type="match status" value="1"/>
</dbReference>
<keyword evidence="11" id="KW-0067">ATP-binding</keyword>
<dbReference type="GO" id="GO:0008233">
    <property type="term" value="F:peptidase activity"/>
    <property type="evidence" value="ECO:0007669"/>
    <property type="project" value="UniProtKB-KW"/>
</dbReference>
<keyword evidence="15" id="KW-0239">DNA-directed DNA polymerase</keyword>
<evidence type="ECO:0000256" key="16">
    <source>
        <dbReference type="ARBA" id="ARBA00023113"/>
    </source>
</evidence>
<dbReference type="PANTHER" id="PTHR42648">
    <property type="entry name" value="TRANSPOSASE, PUTATIVE-RELATED"/>
    <property type="match status" value="1"/>
</dbReference>
<evidence type="ECO:0000256" key="13">
    <source>
        <dbReference type="ARBA" id="ARBA00022908"/>
    </source>
</evidence>
<dbReference type="Pfam" id="PF22936">
    <property type="entry name" value="Pol_BBD"/>
    <property type="match status" value="1"/>
</dbReference>
<keyword evidence="15" id="KW-0808">Transferase</keyword>
<dbReference type="GO" id="GO:0003887">
    <property type="term" value="F:DNA-directed DNA polymerase activity"/>
    <property type="evidence" value="ECO:0007669"/>
    <property type="project" value="UniProtKB-KW"/>
</dbReference>
<keyword evidence="4" id="KW-0645">Protease</keyword>
<dbReference type="EMBL" id="JAEFCI010004249">
    <property type="protein sequence ID" value="KAG5461072.1"/>
    <property type="molecule type" value="Genomic_DNA"/>
</dbReference>
<evidence type="ECO:0000256" key="8">
    <source>
        <dbReference type="ARBA" id="ARBA00022741"/>
    </source>
</evidence>
<dbReference type="GO" id="GO:0006310">
    <property type="term" value="P:DNA recombination"/>
    <property type="evidence" value="ECO:0007669"/>
    <property type="project" value="UniProtKB-KW"/>
</dbReference>
<evidence type="ECO:0000256" key="18">
    <source>
        <dbReference type="ARBA" id="ARBA00048173"/>
    </source>
</evidence>